<gene>
    <name evidence="11" type="ORF">QJS04_geneDACA021456</name>
</gene>
<accession>A0AAV9BAK8</accession>
<dbReference type="FunFam" id="4.10.1100.10:FF:000001">
    <property type="entry name" value="Squamosa promoter-binding-like protein 14"/>
    <property type="match status" value="1"/>
</dbReference>
<evidence type="ECO:0000256" key="9">
    <source>
        <dbReference type="PROSITE-ProRule" id="PRU00470"/>
    </source>
</evidence>
<keyword evidence="5" id="KW-0805">Transcription regulation</keyword>
<dbReference type="PANTHER" id="PTHR31251:SF102">
    <property type="entry name" value="SBP-TYPE DOMAIN-CONTAINING PROTEIN"/>
    <property type="match status" value="1"/>
</dbReference>
<evidence type="ECO:0000256" key="4">
    <source>
        <dbReference type="ARBA" id="ARBA00022833"/>
    </source>
</evidence>
<reference evidence="11" key="2">
    <citation type="submission" date="2023-06" db="EMBL/GenBank/DDBJ databases">
        <authorList>
            <person name="Ma L."/>
            <person name="Liu K.-W."/>
            <person name="Li Z."/>
            <person name="Hsiao Y.-Y."/>
            <person name="Qi Y."/>
            <person name="Fu T."/>
            <person name="Tang G."/>
            <person name="Zhang D."/>
            <person name="Sun W.-H."/>
            <person name="Liu D.-K."/>
            <person name="Li Y."/>
            <person name="Chen G.-Z."/>
            <person name="Liu X.-D."/>
            <person name="Liao X.-Y."/>
            <person name="Jiang Y.-T."/>
            <person name="Yu X."/>
            <person name="Hao Y."/>
            <person name="Huang J."/>
            <person name="Zhao X.-W."/>
            <person name="Ke S."/>
            <person name="Chen Y.-Y."/>
            <person name="Wu W.-L."/>
            <person name="Hsu J.-L."/>
            <person name="Lin Y.-F."/>
            <person name="Huang M.-D."/>
            <person name="Li C.-Y."/>
            <person name="Huang L."/>
            <person name="Wang Z.-W."/>
            <person name="Zhao X."/>
            <person name="Zhong W.-Y."/>
            <person name="Peng D.-H."/>
            <person name="Ahmad S."/>
            <person name="Lan S."/>
            <person name="Zhang J.-S."/>
            <person name="Tsai W.-C."/>
            <person name="Van De Peer Y."/>
            <person name="Liu Z.-J."/>
        </authorList>
    </citation>
    <scope>NUCLEOTIDE SEQUENCE</scope>
    <source>
        <strain evidence="11">SCP</strain>
        <tissue evidence="11">Leaves</tissue>
    </source>
</reference>
<keyword evidence="8" id="KW-0539">Nucleus</keyword>
<protein>
    <submittedName>
        <fullName evidence="11">Squamosa promoter-binding-like protein 6</fullName>
    </submittedName>
</protein>
<name>A0AAV9BAK8_ACOGR</name>
<dbReference type="Proteomes" id="UP001179952">
    <property type="component" value="Unassembled WGS sequence"/>
</dbReference>
<evidence type="ECO:0000313" key="11">
    <source>
        <dbReference type="EMBL" id="KAK1273370.1"/>
    </source>
</evidence>
<evidence type="ECO:0000256" key="5">
    <source>
        <dbReference type="ARBA" id="ARBA00023015"/>
    </source>
</evidence>
<sequence length="490" mass="54559">MFEHILMDSWNCESEGKGFLWSDGGLPSVDAFTGSRELVPNWDPKRSYNHDNTFVVPGGDMTRNQGFVDFSFSESGRKSFHGQPMSKDALSSSHAIVPKEVFREEGCGSKDSSSVIDSTSRDSSLIDLKLGRLADDRDAKNGKPSNETKTHFTPPVLTKRIRSSSMNGLTAFCQVYGCTMDLSSSKDYHKRHRVCEVHSKTAKVIVNGMEQRFCQQCSRFHLLGEFDDGKRSCRKRLAGHNERRRKPHVDNRSIKSGRLLQSFLSNSILGTSLPGRTSFICPDIFSSSVELNYENSDWCRRIKPEDETTYDVQSHVPVMNSPSFSKPSFLPHGRQKLFPSSTSLEDANIFSSMSSPIQGLSGASDSGCALSLLSSQSQNSSTHSSGIPMALPLVIQDQPNSHDIGHFSASTTMDSNKFSLSGMNMNFDGETNCVVKDSNFVNAKQSILREHGQTVDLLQLSSLLQNAEQRRRSFHQKQENGIFFNCRPFN</sequence>
<comment type="subcellular location">
    <subcellularLocation>
        <location evidence="1">Nucleus</location>
    </subcellularLocation>
</comment>
<feature type="domain" description="SBP-type" evidence="10">
    <location>
        <begin position="170"/>
        <end position="247"/>
    </location>
</feature>
<proteinExistence type="predicted"/>
<dbReference type="EMBL" id="JAUJYN010000004">
    <property type="protein sequence ID" value="KAK1273370.1"/>
    <property type="molecule type" value="Genomic_DNA"/>
</dbReference>
<keyword evidence="12" id="KW-1185">Reference proteome</keyword>
<evidence type="ECO:0000256" key="2">
    <source>
        <dbReference type="ARBA" id="ARBA00022723"/>
    </source>
</evidence>
<dbReference type="PROSITE" id="PS51141">
    <property type="entry name" value="ZF_SBP"/>
    <property type="match status" value="1"/>
</dbReference>
<evidence type="ECO:0000256" key="6">
    <source>
        <dbReference type="ARBA" id="ARBA00023125"/>
    </source>
</evidence>
<dbReference type="GO" id="GO:0003677">
    <property type="term" value="F:DNA binding"/>
    <property type="evidence" value="ECO:0007669"/>
    <property type="project" value="UniProtKB-KW"/>
</dbReference>
<dbReference type="InterPro" id="IPR004333">
    <property type="entry name" value="SBP_dom"/>
</dbReference>
<keyword evidence="3 9" id="KW-0863">Zinc-finger</keyword>
<evidence type="ECO:0000259" key="10">
    <source>
        <dbReference type="PROSITE" id="PS51141"/>
    </source>
</evidence>
<dbReference type="GO" id="GO:0008270">
    <property type="term" value="F:zinc ion binding"/>
    <property type="evidence" value="ECO:0007669"/>
    <property type="project" value="UniProtKB-KW"/>
</dbReference>
<evidence type="ECO:0000256" key="8">
    <source>
        <dbReference type="ARBA" id="ARBA00023242"/>
    </source>
</evidence>
<evidence type="ECO:0000256" key="7">
    <source>
        <dbReference type="ARBA" id="ARBA00023163"/>
    </source>
</evidence>
<evidence type="ECO:0000313" key="12">
    <source>
        <dbReference type="Proteomes" id="UP001179952"/>
    </source>
</evidence>
<comment type="caution">
    <text evidence="11">The sequence shown here is derived from an EMBL/GenBank/DDBJ whole genome shotgun (WGS) entry which is preliminary data.</text>
</comment>
<dbReference type="AlphaFoldDB" id="A0AAV9BAK8"/>
<reference evidence="11" key="1">
    <citation type="journal article" date="2023" name="Nat. Commun.">
        <title>Diploid and tetraploid genomes of Acorus and the evolution of monocots.</title>
        <authorList>
            <person name="Ma L."/>
            <person name="Liu K.W."/>
            <person name="Li Z."/>
            <person name="Hsiao Y.Y."/>
            <person name="Qi Y."/>
            <person name="Fu T."/>
            <person name="Tang G.D."/>
            <person name="Zhang D."/>
            <person name="Sun W.H."/>
            <person name="Liu D.K."/>
            <person name="Li Y."/>
            <person name="Chen G.Z."/>
            <person name="Liu X.D."/>
            <person name="Liao X.Y."/>
            <person name="Jiang Y.T."/>
            <person name="Yu X."/>
            <person name="Hao Y."/>
            <person name="Huang J."/>
            <person name="Zhao X.W."/>
            <person name="Ke S."/>
            <person name="Chen Y.Y."/>
            <person name="Wu W.L."/>
            <person name="Hsu J.L."/>
            <person name="Lin Y.F."/>
            <person name="Huang M.D."/>
            <person name="Li C.Y."/>
            <person name="Huang L."/>
            <person name="Wang Z.W."/>
            <person name="Zhao X."/>
            <person name="Zhong W.Y."/>
            <person name="Peng D.H."/>
            <person name="Ahmad S."/>
            <person name="Lan S."/>
            <person name="Zhang J.S."/>
            <person name="Tsai W.C."/>
            <person name="Van de Peer Y."/>
            <person name="Liu Z.J."/>
        </authorList>
    </citation>
    <scope>NUCLEOTIDE SEQUENCE</scope>
    <source>
        <strain evidence="11">SCP</strain>
    </source>
</reference>
<dbReference type="InterPro" id="IPR044817">
    <property type="entry name" value="SBP-like"/>
</dbReference>
<evidence type="ECO:0000256" key="3">
    <source>
        <dbReference type="ARBA" id="ARBA00022771"/>
    </source>
</evidence>
<dbReference type="PANTHER" id="PTHR31251">
    <property type="entry name" value="SQUAMOSA PROMOTER-BINDING-LIKE PROTEIN 4"/>
    <property type="match status" value="1"/>
</dbReference>
<dbReference type="GO" id="GO:0005634">
    <property type="term" value="C:nucleus"/>
    <property type="evidence" value="ECO:0007669"/>
    <property type="project" value="UniProtKB-SubCell"/>
</dbReference>
<keyword evidence="7" id="KW-0804">Transcription</keyword>
<keyword evidence="6" id="KW-0238">DNA-binding</keyword>
<keyword evidence="4" id="KW-0862">Zinc</keyword>
<dbReference type="Gene3D" id="4.10.1100.10">
    <property type="entry name" value="Transcription factor, SBP-box domain"/>
    <property type="match status" value="1"/>
</dbReference>
<dbReference type="InterPro" id="IPR036893">
    <property type="entry name" value="SBP_sf"/>
</dbReference>
<keyword evidence="2" id="KW-0479">Metal-binding</keyword>
<dbReference type="SUPFAM" id="SSF103612">
    <property type="entry name" value="SBT domain"/>
    <property type="match status" value="1"/>
</dbReference>
<dbReference type="Pfam" id="PF03110">
    <property type="entry name" value="SBP"/>
    <property type="match status" value="1"/>
</dbReference>
<organism evidence="11 12">
    <name type="scientific">Acorus gramineus</name>
    <name type="common">Dwarf sweet flag</name>
    <dbReference type="NCBI Taxonomy" id="55184"/>
    <lineage>
        <taxon>Eukaryota</taxon>
        <taxon>Viridiplantae</taxon>
        <taxon>Streptophyta</taxon>
        <taxon>Embryophyta</taxon>
        <taxon>Tracheophyta</taxon>
        <taxon>Spermatophyta</taxon>
        <taxon>Magnoliopsida</taxon>
        <taxon>Liliopsida</taxon>
        <taxon>Acoraceae</taxon>
        <taxon>Acorus</taxon>
    </lineage>
</organism>
<evidence type="ECO:0000256" key="1">
    <source>
        <dbReference type="ARBA" id="ARBA00004123"/>
    </source>
</evidence>